<dbReference type="Gene3D" id="3.60.10.10">
    <property type="entry name" value="Endonuclease/exonuclease/phosphatase"/>
    <property type="match status" value="1"/>
</dbReference>
<dbReference type="AlphaFoldDB" id="A0A852TK54"/>
<dbReference type="Proteomes" id="UP000548423">
    <property type="component" value="Unassembled WGS sequence"/>
</dbReference>
<keyword evidence="2" id="KW-0255">Endonuclease</keyword>
<reference evidence="3" key="1">
    <citation type="submission" date="2020-07" db="EMBL/GenBank/DDBJ databases">
        <authorList>
            <person name="Partida-Martinez L."/>
            <person name="Huntemann M."/>
            <person name="Clum A."/>
            <person name="Wang J."/>
            <person name="Palaniappan K."/>
            <person name="Ritter S."/>
            <person name="Chen I.-M."/>
            <person name="Stamatis D."/>
            <person name="Reddy T."/>
            <person name="O'Malley R."/>
            <person name="Daum C."/>
            <person name="Shapiro N."/>
            <person name="Ivanova N."/>
            <person name="Kyrpides N."/>
            <person name="Woyke T."/>
        </authorList>
    </citation>
    <scope>NUCLEOTIDE SEQUENCE [LARGE SCALE GENOMIC DNA]</scope>
    <source>
        <strain evidence="3">AT2.8</strain>
    </source>
</reference>
<protein>
    <submittedName>
        <fullName evidence="2">Endonuclease/exonuclease/phosphatase family metal-dependent hydrolase</fullName>
    </submittedName>
</protein>
<dbReference type="GO" id="GO:0000175">
    <property type="term" value="F:3'-5'-RNA exonuclease activity"/>
    <property type="evidence" value="ECO:0007669"/>
    <property type="project" value="TreeGrafter"/>
</dbReference>
<evidence type="ECO:0000259" key="1">
    <source>
        <dbReference type="Pfam" id="PF03372"/>
    </source>
</evidence>
<dbReference type="InterPro" id="IPR005135">
    <property type="entry name" value="Endo/exonuclease/phosphatase"/>
</dbReference>
<dbReference type="PANTHER" id="PTHR12121:SF36">
    <property type="entry name" value="ENDONUCLEASE_EXONUCLEASE_PHOSPHATASE DOMAIN-CONTAINING PROTEIN"/>
    <property type="match status" value="1"/>
</dbReference>
<keyword evidence="2" id="KW-0378">Hydrolase</keyword>
<evidence type="ECO:0000313" key="3">
    <source>
        <dbReference type="Proteomes" id="UP000548423"/>
    </source>
</evidence>
<proteinExistence type="predicted"/>
<keyword evidence="2" id="KW-0540">Nuclease</keyword>
<reference evidence="3" key="2">
    <citation type="submission" date="2020-08" db="EMBL/GenBank/DDBJ databases">
        <title>The Agave Microbiome: Exploring the role of microbial communities in plant adaptations to desert environments.</title>
        <authorList>
            <person name="Partida-Martinez L.P."/>
        </authorList>
    </citation>
    <scope>NUCLEOTIDE SEQUENCE [LARGE SCALE GENOMIC DNA]</scope>
    <source>
        <strain evidence="3">AT2.8</strain>
    </source>
</reference>
<dbReference type="SUPFAM" id="SSF56219">
    <property type="entry name" value="DNase I-like"/>
    <property type="match status" value="1"/>
</dbReference>
<dbReference type="PANTHER" id="PTHR12121">
    <property type="entry name" value="CARBON CATABOLITE REPRESSOR PROTEIN 4"/>
    <property type="match status" value="1"/>
</dbReference>
<sequence length="256" mass="29234">MEITIMTFNLRVDVPSDNENSWKNRADRAAEVIKKHDPGIIGIQEGLSYMLSDIEDRLGNYQYLGRGRDVGNEGELSAIFYKKDILNVVNQGQFWLSEQPSVPGSKSWGSDYPRVCTWGHFQLKNYPEKEFFIYNTHLDHISQEAREQGIRMIWDVIGTHQLKERPFFLTGDLNATPENSVITYLKSKEKLVDAYTILEGEIGSTFHSFSGETEGHPIDYIFAAKEVQLHNTIVDRCKINGSFPSDHFPVILKSSL</sequence>
<dbReference type="InterPro" id="IPR036691">
    <property type="entry name" value="Endo/exonu/phosph_ase_sf"/>
</dbReference>
<dbReference type="CDD" id="cd09083">
    <property type="entry name" value="EEP-1"/>
    <property type="match status" value="1"/>
</dbReference>
<evidence type="ECO:0000313" key="2">
    <source>
        <dbReference type="EMBL" id="NYE08076.1"/>
    </source>
</evidence>
<feature type="domain" description="Endonuclease/exonuclease/phosphatase" evidence="1">
    <location>
        <begin position="6"/>
        <end position="247"/>
    </location>
</feature>
<dbReference type="InterPro" id="IPR050410">
    <property type="entry name" value="CCR4/nocturin_mRNA_transcr"/>
</dbReference>
<dbReference type="Pfam" id="PF03372">
    <property type="entry name" value="Exo_endo_phos"/>
    <property type="match status" value="1"/>
</dbReference>
<comment type="caution">
    <text evidence="2">The sequence shown here is derived from an EMBL/GenBank/DDBJ whole genome shotgun (WGS) entry which is preliminary data.</text>
</comment>
<organism evidence="2 3">
    <name type="scientific">Neobacillus niacini</name>
    <dbReference type="NCBI Taxonomy" id="86668"/>
    <lineage>
        <taxon>Bacteria</taxon>
        <taxon>Bacillati</taxon>
        <taxon>Bacillota</taxon>
        <taxon>Bacilli</taxon>
        <taxon>Bacillales</taxon>
        <taxon>Bacillaceae</taxon>
        <taxon>Neobacillus</taxon>
    </lineage>
</organism>
<accession>A0A852TK54</accession>
<name>A0A852TK54_9BACI</name>
<gene>
    <name evidence="2" type="ORF">F4694_004919</name>
</gene>
<dbReference type="EMBL" id="JACCBX010000012">
    <property type="protein sequence ID" value="NYE08076.1"/>
    <property type="molecule type" value="Genomic_DNA"/>
</dbReference>
<dbReference type="GO" id="GO:0004519">
    <property type="term" value="F:endonuclease activity"/>
    <property type="evidence" value="ECO:0007669"/>
    <property type="project" value="UniProtKB-KW"/>
</dbReference>